<dbReference type="HOGENOM" id="CLU_1874223_0_0_11"/>
<gene>
    <name evidence="6" type="ordered locus">SCATT_57120</name>
</gene>
<dbReference type="AlphaFoldDB" id="F8JTY7"/>
<dbReference type="GO" id="GO:0003677">
    <property type="term" value="F:DNA binding"/>
    <property type="evidence" value="ECO:0007669"/>
    <property type="project" value="UniProtKB-KW"/>
</dbReference>
<dbReference type="KEGG" id="sct:SCAT_5712"/>
<comment type="similarity">
    <text evidence="1">Belongs to the LysR transcriptional regulatory family.</text>
</comment>
<accession>G8WYF2</accession>
<reference evidence="7" key="1">
    <citation type="submission" date="2011-12" db="EMBL/GenBank/DDBJ databases">
        <title>Complete genome sequence of Streptomyces cattleya strain DSM 46488.</title>
        <authorList>
            <person name="Ou H.-Y."/>
            <person name="Li P."/>
            <person name="Zhao C."/>
            <person name="O'Hagan D."/>
            <person name="Deng Z."/>
        </authorList>
    </citation>
    <scope>NUCLEOTIDE SEQUENCE [LARGE SCALE GENOMIC DNA]</scope>
    <source>
        <strain evidence="7">ATCC 35852 / DSM 46488 / JCM 4925 / NBRC 14057 / NRRL 8057</strain>
    </source>
</reference>
<proteinExistence type="inferred from homology"/>
<dbReference type="RefSeq" id="WP_014146413.1">
    <property type="nucleotide sequence ID" value="NC_016111.1"/>
</dbReference>
<dbReference type="GO" id="GO:0003700">
    <property type="term" value="F:DNA-binding transcription factor activity"/>
    <property type="evidence" value="ECO:0007669"/>
    <property type="project" value="TreeGrafter"/>
</dbReference>
<name>F8JTY7_STREN</name>
<dbReference type="eggNOG" id="COG0583">
    <property type="taxonomic scope" value="Bacteria"/>
</dbReference>
<keyword evidence="3" id="KW-0238">DNA-binding</keyword>
<dbReference type="Gene3D" id="3.40.190.10">
    <property type="entry name" value="Periplasmic binding protein-like II"/>
    <property type="match status" value="1"/>
</dbReference>
<evidence type="ECO:0000256" key="1">
    <source>
        <dbReference type="ARBA" id="ARBA00009437"/>
    </source>
</evidence>
<feature type="domain" description="LysR substrate-binding" evidence="5">
    <location>
        <begin position="8"/>
        <end position="117"/>
    </location>
</feature>
<dbReference type="STRING" id="1003195.SCATT_57120"/>
<evidence type="ECO:0000256" key="4">
    <source>
        <dbReference type="ARBA" id="ARBA00023163"/>
    </source>
</evidence>
<keyword evidence="7" id="KW-1185">Reference proteome</keyword>
<dbReference type="EMBL" id="CP003219">
    <property type="protein sequence ID" value="AEW98083.1"/>
    <property type="molecule type" value="Genomic_DNA"/>
</dbReference>
<dbReference type="Proteomes" id="UP000007842">
    <property type="component" value="Chromosome"/>
</dbReference>
<evidence type="ECO:0000259" key="5">
    <source>
        <dbReference type="Pfam" id="PF03466"/>
    </source>
</evidence>
<dbReference type="InterPro" id="IPR005119">
    <property type="entry name" value="LysR_subst-bd"/>
</dbReference>
<evidence type="ECO:0000313" key="7">
    <source>
        <dbReference type="Proteomes" id="UP000007842"/>
    </source>
</evidence>
<dbReference type="OrthoDB" id="4131546at2"/>
<protein>
    <submittedName>
        <fullName evidence="6">LysR family transcriptional regulator</fullName>
    </submittedName>
</protein>
<accession>F8JTY7</accession>
<dbReference type="Pfam" id="PF03466">
    <property type="entry name" value="LysR_substrate"/>
    <property type="match status" value="1"/>
</dbReference>
<dbReference type="CDD" id="cd05466">
    <property type="entry name" value="PBP2_LTTR_substrate"/>
    <property type="match status" value="1"/>
</dbReference>
<evidence type="ECO:0000256" key="3">
    <source>
        <dbReference type="ARBA" id="ARBA00023125"/>
    </source>
</evidence>
<dbReference type="PANTHER" id="PTHR30346:SF28">
    <property type="entry name" value="HTH-TYPE TRANSCRIPTIONAL REGULATOR CYNR"/>
    <property type="match status" value="1"/>
</dbReference>
<dbReference type="PATRIC" id="fig|1003195.11.peg.7126"/>
<dbReference type="KEGG" id="scy:SCATT_57120"/>
<sequence>MLPRHHPAAARHRSRPEPPHLAELADQRWILGCRKSADQLVHYADLAHVALRISCTATDYDFAQSLVLAGIGIALIPEIGLTRHPGLVALPLAALSPRRHLGLALSRRRRGPAARLAEELAARLAGQAQARAEPAA</sequence>
<keyword evidence="4" id="KW-0804">Transcription</keyword>
<dbReference type="PANTHER" id="PTHR30346">
    <property type="entry name" value="TRANSCRIPTIONAL DUAL REGULATOR HCAR-RELATED"/>
    <property type="match status" value="1"/>
</dbReference>
<dbReference type="GO" id="GO:0032993">
    <property type="term" value="C:protein-DNA complex"/>
    <property type="evidence" value="ECO:0007669"/>
    <property type="project" value="TreeGrafter"/>
</dbReference>
<organism evidence="6 7">
    <name type="scientific">Streptantibioticus cattleyicolor (strain ATCC 35852 / DSM 46488 / JCM 4925 / NBRC 14057 / NRRL 8057)</name>
    <name type="common">Streptomyces cattleya</name>
    <dbReference type="NCBI Taxonomy" id="1003195"/>
    <lineage>
        <taxon>Bacteria</taxon>
        <taxon>Bacillati</taxon>
        <taxon>Actinomycetota</taxon>
        <taxon>Actinomycetes</taxon>
        <taxon>Kitasatosporales</taxon>
        <taxon>Streptomycetaceae</taxon>
        <taxon>Streptantibioticus</taxon>
    </lineage>
</organism>
<evidence type="ECO:0000313" key="6">
    <source>
        <dbReference type="EMBL" id="AEW98083.1"/>
    </source>
</evidence>
<keyword evidence="2" id="KW-0805">Transcription regulation</keyword>
<dbReference type="SUPFAM" id="SSF53850">
    <property type="entry name" value="Periplasmic binding protein-like II"/>
    <property type="match status" value="1"/>
</dbReference>
<evidence type="ECO:0000256" key="2">
    <source>
        <dbReference type="ARBA" id="ARBA00023015"/>
    </source>
</evidence>